<dbReference type="PANTHER" id="PTHR36710:SF18">
    <property type="entry name" value="PECTINESTERASE INHIBITOR 5-RELATED"/>
    <property type="match status" value="1"/>
</dbReference>
<evidence type="ECO:0000313" key="6">
    <source>
        <dbReference type="Proteomes" id="UP000593562"/>
    </source>
</evidence>
<protein>
    <submittedName>
        <fullName evidence="5">Pectinesterase inhibitor-like</fullName>
    </submittedName>
</protein>
<sequence>MADINAIPAKPVLANEAPNGAQSEDLITQACDRTLYTNVCKAILESDPESKGSDFQGFGKIALQLAKSNASEIIGQILDLAPTTTNEFERQCLRDCSEGYQEAIDQIKDSIEALQSKRYNDANTWITAAMTAAQSCEEGFLEQPGHDSPLTERNQLFGQICSIGLTITNLLNAAAAA</sequence>
<proteinExistence type="inferred from homology"/>
<evidence type="ECO:0000313" key="5">
    <source>
        <dbReference type="EMBL" id="KAF5740019.1"/>
    </source>
</evidence>
<dbReference type="SUPFAM" id="SSF101148">
    <property type="entry name" value="Plant invertase/pectin methylesterase inhibitor"/>
    <property type="match status" value="1"/>
</dbReference>
<evidence type="ECO:0000256" key="2">
    <source>
        <dbReference type="ARBA" id="ARBA00023157"/>
    </source>
</evidence>
<dbReference type="PANTHER" id="PTHR36710">
    <property type="entry name" value="PECTINESTERASE INHIBITOR-LIKE"/>
    <property type="match status" value="1"/>
</dbReference>
<keyword evidence="1" id="KW-0732">Signal</keyword>
<dbReference type="SMART" id="SM00856">
    <property type="entry name" value="PMEI"/>
    <property type="match status" value="1"/>
</dbReference>
<comment type="similarity">
    <text evidence="3">Belongs to the PMEI family.</text>
</comment>
<evidence type="ECO:0000256" key="3">
    <source>
        <dbReference type="ARBA" id="ARBA00038471"/>
    </source>
</evidence>
<dbReference type="FunFam" id="1.20.140.40:FF:000002">
    <property type="entry name" value="Putative invertase inhibitor"/>
    <property type="match status" value="1"/>
</dbReference>
<dbReference type="Proteomes" id="UP000593562">
    <property type="component" value="Unassembled WGS sequence"/>
</dbReference>
<gene>
    <name evidence="5" type="ORF">HS088_TW11G00082</name>
</gene>
<comment type="caution">
    <text evidence="5">The sequence shown here is derived from an EMBL/GenBank/DDBJ whole genome shotgun (WGS) entry which is preliminary data.</text>
</comment>
<feature type="domain" description="Pectinesterase inhibitor" evidence="4">
    <location>
        <begin position="22"/>
        <end position="167"/>
    </location>
</feature>
<dbReference type="InterPro" id="IPR052421">
    <property type="entry name" value="PCW_Enzyme_Inhibitor"/>
</dbReference>
<dbReference type="InterPro" id="IPR035513">
    <property type="entry name" value="Invertase/methylesterase_inhib"/>
</dbReference>
<organism evidence="5 6">
    <name type="scientific">Tripterygium wilfordii</name>
    <name type="common">Thunder God vine</name>
    <dbReference type="NCBI Taxonomy" id="458696"/>
    <lineage>
        <taxon>Eukaryota</taxon>
        <taxon>Viridiplantae</taxon>
        <taxon>Streptophyta</taxon>
        <taxon>Embryophyta</taxon>
        <taxon>Tracheophyta</taxon>
        <taxon>Spermatophyta</taxon>
        <taxon>Magnoliopsida</taxon>
        <taxon>eudicotyledons</taxon>
        <taxon>Gunneridae</taxon>
        <taxon>Pentapetalae</taxon>
        <taxon>rosids</taxon>
        <taxon>fabids</taxon>
        <taxon>Celastrales</taxon>
        <taxon>Celastraceae</taxon>
        <taxon>Tripterygium</taxon>
    </lineage>
</organism>
<dbReference type="EMBL" id="JAAARO010000011">
    <property type="protein sequence ID" value="KAF5740019.1"/>
    <property type="molecule type" value="Genomic_DNA"/>
</dbReference>
<keyword evidence="6" id="KW-1185">Reference proteome</keyword>
<dbReference type="GO" id="GO:0004857">
    <property type="term" value="F:enzyme inhibitor activity"/>
    <property type="evidence" value="ECO:0007669"/>
    <property type="project" value="InterPro"/>
</dbReference>
<dbReference type="InParanoid" id="A0A7J7D1B4"/>
<name>A0A7J7D1B4_TRIWF</name>
<dbReference type="CDD" id="cd15801">
    <property type="entry name" value="PMEI-like_1"/>
    <property type="match status" value="1"/>
</dbReference>
<dbReference type="GO" id="GO:0005576">
    <property type="term" value="C:extracellular region"/>
    <property type="evidence" value="ECO:0007669"/>
    <property type="project" value="UniProtKB-ARBA"/>
</dbReference>
<evidence type="ECO:0000256" key="1">
    <source>
        <dbReference type="ARBA" id="ARBA00022729"/>
    </source>
</evidence>
<dbReference type="AlphaFoldDB" id="A0A7J7D1B4"/>
<evidence type="ECO:0000259" key="4">
    <source>
        <dbReference type="SMART" id="SM00856"/>
    </source>
</evidence>
<reference evidence="5 6" key="1">
    <citation type="journal article" date="2020" name="Nat. Commun.">
        <title>Genome of Tripterygium wilfordii and identification of cytochrome P450 involved in triptolide biosynthesis.</title>
        <authorList>
            <person name="Tu L."/>
            <person name="Su P."/>
            <person name="Zhang Z."/>
            <person name="Gao L."/>
            <person name="Wang J."/>
            <person name="Hu T."/>
            <person name="Zhou J."/>
            <person name="Zhang Y."/>
            <person name="Zhao Y."/>
            <person name="Liu Y."/>
            <person name="Song Y."/>
            <person name="Tong Y."/>
            <person name="Lu Y."/>
            <person name="Yang J."/>
            <person name="Xu C."/>
            <person name="Jia M."/>
            <person name="Peters R.J."/>
            <person name="Huang L."/>
            <person name="Gao W."/>
        </authorList>
    </citation>
    <scope>NUCLEOTIDE SEQUENCE [LARGE SCALE GENOMIC DNA]</scope>
    <source>
        <strain evidence="6">cv. XIE 37</strain>
        <tissue evidence="5">Leaf</tissue>
    </source>
</reference>
<dbReference type="NCBIfam" id="TIGR01614">
    <property type="entry name" value="PME_inhib"/>
    <property type="match status" value="1"/>
</dbReference>
<keyword evidence="2" id="KW-1015">Disulfide bond</keyword>
<dbReference type="InterPro" id="IPR006501">
    <property type="entry name" value="Pectinesterase_inhib_dom"/>
</dbReference>
<dbReference type="Pfam" id="PF04043">
    <property type="entry name" value="PMEI"/>
    <property type="match status" value="1"/>
</dbReference>
<accession>A0A7J7D1B4</accession>
<dbReference type="Gene3D" id="1.20.140.40">
    <property type="entry name" value="Invertase/pectin methylesterase inhibitor family protein"/>
    <property type="match status" value="1"/>
</dbReference>